<organism evidence="1">
    <name type="scientific">marine sediment metagenome</name>
    <dbReference type="NCBI Taxonomy" id="412755"/>
    <lineage>
        <taxon>unclassified sequences</taxon>
        <taxon>metagenomes</taxon>
        <taxon>ecological metagenomes</taxon>
    </lineage>
</organism>
<proteinExistence type="predicted"/>
<name>A0A0F9JG09_9ZZZZ</name>
<accession>A0A0F9JG09</accession>
<reference evidence="1" key="1">
    <citation type="journal article" date="2015" name="Nature">
        <title>Complex archaea that bridge the gap between prokaryotes and eukaryotes.</title>
        <authorList>
            <person name="Spang A."/>
            <person name="Saw J.H."/>
            <person name="Jorgensen S.L."/>
            <person name="Zaremba-Niedzwiedzka K."/>
            <person name="Martijn J."/>
            <person name="Lind A.E."/>
            <person name="van Eijk R."/>
            <person name="Schleper C."/>
            <person name="Guy L."/>
            <person name="Ettema T.J."/>
        </authorList>
    </citation>
    <scope>NUCLEOTIDE SEQUENCE</scope>
</reference>
<dbReference type="AlphaFoldDB" id="A0A0F9JG09"/>
<sequence>MTTKWLDTTAVVWLDTVECVWKDVEFLSAALEQEDFNEKVFDNVASVTPSDTTILKVGHIFVGSAGLVKVRSAHNKQDIILNVLTAGSWIRFRIDRVYLSSTVATDIVHVY</sequence>
<dbReference type="EMBL" id="LAZR01010147">
    <property type="protein sequence ID" value="KKM68553.1"/>
    <property type="molecule type" value="Genomic_DNA"/>
</dbReference>
<gene>
    <name evidence="1" type="ORF">LCGC14_1459700</name>
</gene>
<evidence type="ECO:0000313" key="1">
    <source>
        <dbReference type="EMBL" id="KKM68553.1"/>
    </source>
</evidence>
<protein>
    <submittedName>
        <fullName evidence="1">Uncharacterized protein</fullName>
    </submittedName>
</protein>
<comment type="caution">
    <text evidence="1">The sequence shown here is derived from an EMBL/GenBank/DDBJ whole genome shotgun (WGS) entry which is preliminary data.</text>
</comment>